<sequence length="260" mass="28161">MYPWCTLANGHAQAGARVWDGVLSGRCQTPRGRAGLCTPLPIFSMRARASSRFFSDRRDAPMPAHSNPSPQQRAAKAFQRLLAEPNRSVQPCGTSVCACLKQRNSNWIFCRSDAKGPFCQHKGTNTGKTMGILYYVTAKSPISCKFQSYLPSQIGSFLPLDTYSDTPLQICSTLPATPAPALKPACFSPSYRVRRRPGPRCRARSICAIFSASASASTPALCRIMSPTGSVNPEQARHATVYQAGLAWVLRRSGSVICAG</sequence>
<keyword evidence="2" id="KW-1185">Reference proteome</keyword>
<organism evidence="1 2">
    <name type="scientific">Sedimentitalea nanhaiensis</name>
    <dbReference type="NCBI Taxonomy" id="999627"/>
    <lineage>
        <taxon>Bacteria</taxon>
        <taxon>Pseudomonadati</taxon>
        <taxon>Pseudomonadota</taxon>
        <taxon>Alphaproteobacteria</taxon>
        <taxon>Rhodobacterales</taxon>
        <taxon>Paracoccaceae</taxon>
        <taxon>Sedimentitalea</taxon>
    </lineage>
</organism>
<proteinExistence type="predicted"/>
<dbReference type="EMBL" id="FPAW01000004">
    <property type="protein sequence ID" value="SFT62088.1"/>
    <property type="molecule type" value="Genomic_DNA"/>
</dbReference>
<dbReference type="Proteomes" id="UP000182466">
    <property type="component" value="Unassembled WGS sequence"/>
</dbReference>
<evidence type="ECO:0000313" key="2">
    <source>
        <dbReference type="Proteomes" id="UP000182466"/>
    </source>
</evidence>
<dbReference type="AlphaFoldDB" id="A0A1I6ZHE9"/>
<reference evidence="1 2" key="1">
    <citation type="submission" date="2016-10" db="EMBL/GenBank/DDBJ databases">
        <authorList>
            <person name="de Groot N.N."/>
        </authorList>
    </citation>
    <scope>NUCLEOTIDE SEQUENCE [LARGE SCALE GENOMIC DNA]</scope>
    <source>
        <strain evidence="1 2">CGMCC 1.10959</strain>
    </source>
</reference>
<protein>
    <submittedName>
        <fullName evidence="1">Uncharacterized protein</fullName>
    </submittedName>
</protein>
<accession>A0A1I6ZHE9</accession>
<name>A0A1I6ZHE9_9RHOB</name>
<evidence type="ECO:0000313" key="1">
    <source>
        <dbReference type="EMBL" id="SFT62088.1"/>
    </source>
</evidence>
<gene>
    <name evidence="1" type="ORF">SAMN05216236_104111</name>
</gene>